<feature type="region of interest" description="Disordered" evidence="1">
    <location>
        <begin position="1"/>
        <end position="93"/>
    </location>
</feature>
<name>A0A1K1LF08_9BACT</name>
<accession>A0A1K1LF08</accession>
<evidence type="ECO:0000256" key="1">
    <source>
        <dbReference type="SAM" id="MobiDB-lite"/>
    </source>
</evidence>
<dbReference type="KEGG" id="dpg:DESPIGER_0112"/>
<evidence type="ECO:0000313" key="3">
    <source>
        <dbReference type="Proteomes" id="UP000186323"/>
    </source>
</evidence>
<feature type="compositionally biased region" description="Basic and acidic residues" evidence="1">
    <location>
        <begin position="39"/>
        <end position="56"/>
    </location>
</feature>
<sequence>MAKRWRQYPGACGPTPEAHAGPAIRCLRRRDGRAPVRLQEGRGTDGSERRGADGTAKKGHRLPSPGTGRAHDNRKGVGQQWPTPWGSVIRGTD</sequence>
<dbReference type="EMBL" id="LT630450">
    <property type="protein sequence ID" value="SFV72014.1"/>
    <property type="molecule type" value="Genomic_DNA"/>
</dbReference>
<proteinExistence type="predicted"/>
<organism evidence="2 3">
    <name type="scientific">Desulfovibrio piger</name>
    <dbReference type="NCBI Taxonomy" id="901"/>
    <lineage>
        <taxon>Bacteria</taxon>
        <taxon>Pseudomonadati</taxon>
        <taxon>Thermodesulfobacteriota</taxon>
        <taxon>Desulfovibrionia</taxon>
        <taxon>Desulfovibrionales</taxon>
        <taxon>Desulfovibrionaceae</taxon>
        <taxon>Desulfovibrio</taxon>
    </lineage>
</organism>
<reference evidence="3" key="1">
    <citation type="submission" date="2016-10" db="EMBL/GenBank/DDBJ databases">
        <authorList>
            <person name="Wegmann U."/>
        </authorList>
    </citation>
    <scope>NUCLEOTIDE SEQUENCE [LARGE SCALE GENOMIC DNA]</scope>
</reference>
<dbReference type="Proteomes" id="UP000186323">
    <property type="component" value="Chromosome I"/>
</dbReference>
<dbReference type="AlphaFoldDB" id="A0A1K1LF08"/>
<evidence type="ECO:0000313" key="2">
    <source>
        <dbReference type="EMBL" id="SFV72014.1"/>
    </source>
</evidence>
<protein>
    <submittedName>
        <fullName evidence="2">Uncharacterized protein</fullName>
    </submittedName>
</protein>
<keyword evidence="3" id="KW-1185">Reference proteome</keyword>
<gene>
    <name evidence="2" type="ORF">DESPIGER_0112</name>
</gene>